<evidence type="ECO:0000313" key="1">
    <source>
        <dbReference type="EMBL" id="KAK7471969.1"/>
    </source>
</evidence>
<keyword evidence="2" id="KW-1185">Reference proteome</keyword>
<evidence type="ECO:0000313" key="2">
    <source>
        <dbReference type="Proteomes" id="UP001498398"/>
    </source>
</evidence>
<gene>
    <name evidence="1" type="ORF">VKT23_000077</name>
</gene>
<proteinExistence type="predicted"/>
<reference evidence="1 2" key="1">
    <citation type="submission" date="2024-01" db="EMBL/GenBank/DDBJ databases">
        <title>A draft genome for the cacao thread blight pathogen Marasmiellus scandens.</title>
        <authorList>
            <person name="Baruah I.K."/>
            <person name="Leung J."/>
            <person name="Bukari Y."/>
            <person name="Amoako-Attah I."/>
            <person name="Meinhardt L.W."/>
            <person name="Bailey B.A."/>
            <person name="Cohen S.P."/>
        </authorList>
    </citation>
    <scope>NUCLEOTIDE SEQUENCE [LARGE SCALE GENOMIC DNA]</scope>
    <source>
        <strain evidence="1 2">GH-19</strain>
    </source>
</reference>
<sequence>MPLKEYIVKIVKKVPIVRGLVSLHNASTSNPINTILHTANDGMNDLSSAPPTSISPPISDIDPNAVSCGNTSNRKLIAGYTKAGLKVTAAVAEAIPGVGTIIKGTIGTVLEILEAIEGKLISAKRGQ</sequence>
<name>A0ABR1K3A7_9AGAR</name>
<accession>A0ABR1K3A7</accession>
<organism evidence="1 2">
    <name type="scientific">Marasmiellus scandens</name>
    <dbReference type="NCBI Taxonomy" id="2682957"/>
    <lineage>
        <taxon>Eukaryota</taxon>
        <taxon>Fungi</taxon>
        <taxon>Dikarya</taxon>
        <taxon>Basidiomycota</taxon>
        <taxon>Agaricomycotina</taxon>
        <taxon>Agaricomycetes</taxon>
        <taxon>Agaricomycetidae</taxon>
        <taxon>Agaricales</taxon>
        <taxon>Marasmiineae</taxon>
        <taxon>Omphalotaceae</taxon>
        <taxon>Marasmiellus</taxon>
    </lineage>
</organism>
<dbReference type="EMBL" id="JBANRG010000001">
    <property type="protein sequence ID" value="KAK7471969.1"/>
    <property type="molecule type" value="Genomic_DNA"/>
</dbReference>
<comment type="caution">
    <text evidence="1">The sequence shown here is derived from an EMBL/GenBank/DDBJ whole genome shotgun (WGS) entry which is preliminary data.</text>
</comment>
<dbReference type="Proteomes" id="UP001498398">
    <property type="component" value="Unassembled WGS sequence"/>
</dbReference>
<protein>
    <submittedName>
        <fullName evidence="1">Uncharacterized protein</fullName>
    </submittedName>
</protein>